<dbReference type="EMBL" id="JBHRYN010000007">
    <property type="protein sequence ID" value="MFC3700994.1"/>
    <property type="molecule type" value="Genomic_DNA"/>
</dbReference>
<dbReference type="RefSeq" id="WP_216000881.1">
    <property type="nucleotide sequence ID" value="NZ_JAUFQI010000001.1"/>
</dbReference>
<evidence type="ECO:0000313" key="1">
    <source>
        <dbReference type="EMBL" id="MFC3700994.1"/>
    </source>
</evidence>
<keyword evidence="2" id="KW-1185">Reference proteome</keyword>
<proteinExistence type="predicted"/>
<protein>
    <submittedName>
        <fullName evidence="1">YheV family putative zinc ribbon protein</fullName>
    </submittedName>
</protein>
<dbReference type="InterPro" id="IPR012658">
    <property type="entry name" value="YheV"/>
</dbReference>
<organism evidence="1 2">
    <name type="scientific">Reinekea marina</name>
    <dbReference type="NCBI Taxonomy" id="1310421"/>
    <lineage>
        <taxon>Bacteria</taxon>
        <taxon>Pseudomonadati</taxon>
        <taxon>Pseudomonadota</taxon>
        <taxon>Gammaproteobacteria</taxon>
        <taxon>Oceanospirillales</taxon>
        <taxon>Saccharospirillaceae</taxon>
        <taxon>Reinekea</taxon>
    </lineage>
</organism>
<reference evidence="2" key="1">
    <citation type="journal article" date="2019" name="Int. J. Syst. Evol. Microbiol.">
        <title>The Global Catalogue of Microorganisms (GCM) 10K type strain sequencing project: providing services to taxonomists for standard genome sequencing and annotation.</title>
        <authorList>
            <consortium name="The Broad Institute Genomics Platform"/>
            <consortium name="The Broad Institute Genome Sequencing Center for Infectious Disease"/>
            <person name="Wu L."/>
            <person name="Ma J."/>
        </authorList>
    </citation>
    <scope>NUCLEOTIDE SEQUENCE [LARGE SCALE GENOMIC DNA]</scope>
    <source>
        <strain evidence="2">CECT 8288</strain>
    </source>
</reference>
<accession>A0ABV7WQ82</accession>
<comment type="caution">
    <text evidence="1">The sequence shown here is derived from an EMBL/GenBank/DDBJ whole genome shotgun (WGS) entry which is preliminary data.</text>
</comment>
<evidence type="ECO:0000313" key="2">
    <source>
        <dbReference type="Proteomes" id="UP001595710"/>
    </source>
</evidence>
<dbReference type="NCBIfam" id="TIGR02443">
    <property type="entry name" value="YheV family putative zinc ribbon protein"/>
    <property type="match status" value="1"/>
</dbReference>
<name>A0ABV7WQ82_9GAMM</name>
<sequence>MKKRFIAGVVCPKCGAADAMRAGENEDGTVLERECVDCGFTDKLSTGLNVPNELTTRVNDPLKPSTEHEPVQIVKFIE</sequence>
<dbReference type="Pfam" id="PF09526">
    <property type="entry name" value="DUF2387"/>
    <property type="match status" value="1"/>
</dbReference>
<gene>
    <name evidence="1" type="ORF">ACFOND_05005</name>
</gene>
<dbReference type="Proteomes" id="UP001595710">
    <property type="component" value="Unassembled WGS sequence"/>
</dbReference>